<keyword evidence="5" id="KW-1003">Cell membrane</keyword>
<dbReference type="Ensembl" id="ENSECRT00000009945.1">
    <property type="protein sequence ID" value="ENSECRP00000009780.1"/>
    <property type="gene ID" value="ENSECRG00000006554.1"/>
</dbReference>
<keyword evidence="10" id="KW-0276">Fatty acid metabolism</keyword>
<keyword evidence="12" id="KW-0443">Lipid metabolism</keyword>
<evidence type="ECO:0000256" key="10">
    <source>
        <dbReference type="ARBA" id="ARBA00022832"/>
    </source>
</evidence>
<dbReference type="GO" id="GO:0032587">
    <property type="term" value="C:ruffle membrane"/>
    <property type="evidence" value="ECO:0007669"/>
    <property type="project" value="UniProtKB-SubCell"/>
</dbReference>
<evidence type="ECO:0000256" key="16">
    <source>
        <dbReference type="ARBA" id="ARBA00035852"/>
    </source>
</evidence>
<reference evidence="28" key="3">
    <citation type="submission" date="2025-09" db="UniProtKB">
        <authorList>
            <consortium name="Ensembl"/>
        </authorList>
    </citation>
    <scope>IDENTIFICATION</scope>
</reference>
<comment type="subcellular location">
    <subcellularLocation>
        <location evidence="3">Cell projection</location>
        <location evidence="3">Ruffle membrane</location>
    </subcellularLocation>
    <subcellularLocation>
        <location evidence="1">Cytoplasm</location>
    </subcellularLocation>
    <subcellularLocation>
        <location evidence="4">Mitochondrion inner membrane</location>
        <topology evidence="4">Peripheral membrane protein</topology>
    </subcellularLocation>
    <subcellularLocation>
        <location evidence="2">Mitochondrion intermembrane space</location>
    </subcellularLocation>
</comment>
<dbReference type="Proteomes" id="UP000694620">
    <property type="component" value="Chromosome 2"/>
</dbReference>
<dbReference type="AlphaFoldDB" id="A0A8C4S0Y4"/>
<evidence type="ECO:0000256" key="6">
    <source>
        <dbReference type="ARBA" id="ARBA00022490"/>
    </source>
</evidence>
<dbReference type="InterPro" id="IPR029069">
    <property type="entry name" value="HotDog_dom_sf"/>
</dbReference>
<evidence type="ECO:0000256" key="5">
    <source>
        <dbReference type="ARBA" id="ARBA00022475"/>
    </source>
</evidence>
<protein>
    <recommendedName>
        <fullName evidence="20">Acyl-coenzyme A thioesterase THEM4</fullName>
        <ecNumber evidence="19">3.1.2.2</ecNumber>
    </recommendedName>
    <alternativeName>
        <fullName evidence="21">Thioesterase superfamily member 4</fullName>
    </alternativeName>
</protein>
<comment type="catalytic activity">
    <reaction evidence="26">
        <text>tetradecanoyl-CoA + H2O = tetradecanoate + CoA + H(+)</text>
        <dbReference type="Rhea" id="RHEA:40119"/>
        <dbReference type="ChEBI" id="CHEBI:15377"/>
        <dbReference type="ChEBI" id="CHEBI:15378"/>
        <dbReference type="ChEBI" id="CHEBI:30807"/>
        <dbReference type="ChEBI" id="CHEBI:57287"/>
        <dbReference type="ChEBI" id="CHEBI:57385"/>
    </reaction>
    <physiologicalReaction direction="left-to-right" evidence="26">
        <dbReference type="Rhea" id="RHEA:40120"/>
    </physiologicalReaction>
</comment>
<keyword evidence="6" id="KW-0963">Cytoplasm</keyword>
<keyword evidence="8" id="KW-0999">Mitochondrion inner membrane</keyword>
<reference evidence="28" key="2">
    <citation type="submission" date="2025-08" db="UniProtKB">
        <authorList>
            <consortium name="Ensembl"/>
        </authorList>
    </citation>
    <scope>IDENTIFICATION</scope>
</reference>
<keyword evidence="11" id="KW-0809">Transit peptide</keyword>
<keyword evidence="9" id="KW-0378">Hydrolase</keyword>
<evidence type="ECO:0000256" key="15">
    <source>
        <dbReference type="ARBA" id="ARBA00023273"/>
    </source>
</evidence>
<comment type="catalytic activity">
    <reaction evidence="24">
        <text>decanoyl-CoA + H2O = decanoate + CoA + H(+)</text>
        <dbReference type="Rhea" id="RHEA:40059"/>
        <dbReference type="ChEBI" id="CHEBI:15377"/>
        <dbReference type="ChEBI" id="CHEBI:15378"/>
        <dbReference type="ChEBI" id="CHEBI:27689"/>
        <dbReference type="ChEBI" id="CHEBI:57287"/>
        <dbReference type="ChEBI" id="CHEBI:61430"/>
    </reaction>
    <physiologicalReaction direction="left-to-right" evidence="24">
        <dbReference type="Rhea" id="RHEA:40060"/>
    </physiologicalReaction>
</comment>
<dbReference type="Gene3D" id="3.10.129.10">
    <property type="entry name" value="Hotdog Thioesterase"/>
    <property type="match status" value="1"/>
</dbReference>
<dbReference type="PANTHER" id="PTHR12418">
    <property type="entry name" value="ACYL-COENZYME A THIOESTERASE THEM4"/>
    <property type="match status" value="1"/>
</dbReference>
<evidence type="ECO:0000256" key="13">
    <source>
        <dbReference type="ARBA" id="ARBA00023128"/>
    </source>
</evidence>
<evidence type="ECO:0000256" key="2">
    <source>
        <dbReference type="ARBA" id="ARBA00004569"/>
    </source>
</evidence>
<evidence type="ECO:0000256" key="3">
    <source>
        <dbReference type="ARBA" id="ARBA00004632"/>
    </source>
</evidence>
<name>A0A8C4S0Y4_ERPCA</name>
<evidence type="ECO:0000256" key="18">
    <source>
        <dbReference type="ARBA" id="ARBA00038456"/>
    </source>
</evidence>
<evidence type="ECO:0000256" key="23">
    <source>
        <dbReference type="ARBA" id="ARBA00047734"/>
    </source>
</evidence>
<dbReference type="GO" id="GO:0005758">
    <property type="term" value="C:mitochondrial intermembrane space"/>
    <property type="evidence" value="ECO:0007669"/>
    <property type="project" value="UniProtKB-SubCell"/>
</dbReference>
<evidence type="ECO:0000256" key="17">
    <source>
        <dbReference type="ARBA" id="ARBA00037002"/>
    </source>
</evidence>
<comment type="catalytic activity">
    <reaction evidence="16">
        <text>(5Z,8Z,11Z,14Z)-eicosatetraenoyl-CoA + H2O = (5Z,8Z,11Z,14Z)-eicosatetraenoate + CoA + H(+)</text>
        <dbReference type="Rhea" id="RHEA:40151"/>
        <dbReference type="ChEBI" id="CHEBI:15377"/>
        <dbReference type="ChEBI" id="CHEBI:15378"/>
        <dbReference type="ChEBI" id="CHEBI:32395"/>
        <dbReference type="ChEBI" id="CHEBI:57287"/>
        <dbReference type="ChEBI" id="CHEBI:57368"/>
    </reaction>
    <physiologicalReaction direction="left-to-right" evidence="16">
        <dbReference type="Rhea" id="RHEA:40152"/>
    </physiologicalReaction>
</comment>
<keyword evidence="13" id="KW-0496">Mitochondrion</keyword>
<comment type="catalytic activity">
    <reaction evidence="25">
        <text>dodecanoyl-CoA + H2O = dodecanoate + CoA + H(+)</text>
        <dbReference type="Rhea" id="RHEA:30135"/>
        <dbReference type="ChEBI" id="CHEBI:15377"/>
        <dbReference type="ChEBI" id="CHEBI:15378"/>
        <dbReference type="ChEBI" id="CHEBI:18262"/>
        <dbReference type="ChEBI" id="CHEBI:57287"/>
        <dbReference type="ChEBI" id="CHEBI:57375"/>
    </reaction>
    <physiologicalReaction direction="left-to-right" evidence="25">
        <dbReference type="Rhea" id="RHEA:30136"/>
    </physiologicalReaction>
</comment>
<dbReference type="CDD" id="cd03443">
    <property type="entry name" value="PaaI_thioesterase"/>
    <property type="match status" value="1"/>
</dbReference>
<gene>
    <name evidence="28" type="primary">them4</name>
</gene>
<evidence type="ECO:0000313" key="28">
    <source>
        <dbReference type="Ensembl" id="ENSECRP00000009780.1"/>
    </source>
</evidence>
<dbReference type="GO" id="GO:0006915">
    <property type="term" value="P:apoptotic process"/>
    <property type="evidence" value="ECO:0007669"/>
    <property type="project" value="UniProtKB-KW"/>
</dbReference>
<dbReference type="RefSeq" id="XP_051778222.1">
    <property type="nucleotide sequence ID" value="XM_051922262.1"/>
</dbReference>
<organism evidence="28 29">
    <name type="scientific">Erpetoichthys calabaricus</name>
    <name type="common">Rope fish</name>
    <name type="synonym">Calamoichthys calabaricus</name>
    <dbReference type="NCBI Taxonomy" id="27687"/>
    <lineage>
        <taxon>Eukaryota</taxon>
        <taxon>Metazoa</taxon>
        <taxon>Chordata</taxon>
        <taxon>Craniata</taxon>
        <taxon>Vertebrata</taxon>
        <taxon>Euteleostomi</taxon>
        <taxon>Actinopterygii</taxon>
        <taxon>Polypteriformes</taxon>
        <taxon>Polypteridae</taxon>
        <taxon>Erpetoichthys</taxon>
    </lineage>
</organism>
<evidence type="ECO:0000256" key="1">
    <source>
        <dbReference type="ARBA" id="ARBA00004496"/>
    </source>
</evidence>
<sequence length="240" mass="26943">MLSKIQPIARVICQNITGRFIHNPSARRTMKSGIRFSKTAKELPKVVASKDYSEPNSSWSQEMMKLYEQYIEKTKDGSWKKLPSYNRFLVLNEDGHFIDKFPPSKARLFTRNTEEEGSMFEYVVFANKVEKKAVGLFQSGDLLEGPSGFVHGGAIATIVDAVSGTLATYVAGFVMTASLNLDYKNPIPLGSTVIIECQLEKKEERKSYVNTRVISHDCTKLHTESTALFVSVNQKNPYQG</sequence>
<keyword evidence="7" id="KW-0053">Apoptosis</keyword>
<comment type="similarity">
    <text evidence="18">Belongs to the THEM4/THEM5 thioesterase family.</text>
</comment>
<dbReference type="OrthoDB" id="506431at2759"/>
<feature type="domain" description="Thioesterase" evidence="27">
    <location>
        <begin position="148"/>
        <end position="217"/>
    </location>
</feature>
<evidence type="ECO:0000256" key="14">
    <source>
        <dbReference type="ARBA" id="ARBA00023136"/>
    </source>
</evidence>
<dbReference type="InterPro" id="IPR006683">
    <property type="entry name" value="Thioestr_dom"/>
</dbReference>
<comment type="catalytic activity">
    <reaction evidence="22">
        <text>octanoyl-CoA + H2O = octanoate + CoA + H(+)</text>
        <dbReference type="Rhea" id="RHEA:30143"/>
        <dbReference type="ChEBI" id="CHEBI:15377"/>
        <dbReference type="ChEBI" id="CHEBI:15378"/>
        <dbReference type="ChEBI" id="CHEBI:25646"/>
        <dbReference type="ChEBI" id="CHEBI:57287"/>
        <dbReference type="ChEBI" id="CHEBI:57386"/>
    </reaction>
    <physiologicalReaction direction="left-to-right" evidence="22">
        <dbReference type="Rhea" id="RHEA:30144"/>
    </physiologicalReaction>
</comment>
<evidence type="ECO:0000259" key="27">
    <source>
        <dbReference type="Pfam" id="PF03061"/>
    </source>
</evidence>
<comment type="catalytic activity">
    <reaction evidence="23">
        <text>hexadecanoyl-CoA + H2O = hexadecanoate + CoA + H(+)</text>
        <dbReference type="Rhea" id="RHEA:16645"/>
        <dbReference type="ChEBI" id="CHEBI:7896"/>
        <dbReference type="ChEBI" id="CHEBI:15377"/>
        <dbReference type="ChEBI" id="CHEBI:15378"/>
        <dbReference type="ChEBI" id="CHEBI:57287"/>
        <dbReference type="ChEBI" id="CHEBI:57379"/>
        <dbReference type="EC" id="3.1.2.2"/>
    </reaction>
    <physiologicalReaction direction="left-to-right" evidence="23">
        <dbReference type="Rhea" id="RHEA:16646"/>
    </physiologicalReaction>
</comment>
<dbReference type="GeneTree" id="ENSGT00940000160047"/>
<comment type="catalytic activity">
    <reaction evidence="17">
        <text>(9Z)-octadecenoyl-CoA + H2O = (9Z)-octadecenoate + CoA + H(+)</text>
        <dbReference type="Rhea" id="RHEA:40139"/>
        <dbReference type="ChEBI" id="CHEBI:15377"/>
        <dbReference type="ChEBI" id="CHEBI:15378"/>
        <dbReference type="ChEBI" id="CHEBI:30823"/>
        <dbReference type="ChEBI" id="CHEBI:57287"/>
        <dbReference type="ChEBI" id="CHEBI:57387"/>
    </reaction>
    <physiologicalReaction direction="left-to-right" evidence="17">
        <dbReference type="Rhea" id="RHEA:40140"/>
    </physiologicalReaction>
</comment>
<dbReference type="GO" id="GO:0016787">
    <property type="term" value="F:hydrolase activity"/>
    <property type="evidence" value="ECO:0007669"/>
    <property type="project" value="UniProtKB-KW"/>
</dbReference>
<dbReference type="GO" id="GO:0005743">
    <property type="term" value="C:mitochondrial inner membrane"/>
    <property type="evidence" value="ECO:0007669"/>
    <property type="project" value="UniProtKB-SubCell"/>
</dbReference>
<reference evidence="28" key="1">
    <citation type="submission" date="2021-06" db="EMBL/GenBank/DDBJ databases">
        <authorList>
            <consortium name="Wellcome Sanger Institute Data Sharing"/>
        </authorList>
    </citation>
    <scope>NUCLEOTIDE SEQUENCE [LARGE SCALE GENOMIC DNA]</scope>
</reference>
<dbReference type="PANTHER" id="PTHR12418:SF19">
    <property type="entry name" value="ACYL-COENZYME A THIOESTERASE THEM4"/>
    <property type="match status" value="1"/>
</dbReference>
<evidence type="ECO:0000256" key="4">
    <source>
        <dbReference type="ARBA" id="ARBA00004637"/>
    </source>
</evidence>
<dbReference type="SUPFAM" id="SSF54637">
    <property type="entry name" value="Thioesterase/thiol ester dehydrase-isomerase"/>
    <property type="match status" value="1"/>
</dbReference>
<evidence type="ECO:0000256" key="25">
    <source>
        <dbReference type="ARBA" id="ARBA00048074"/>
    </source>
</evidence>
<evidence type="ECO:0000256" key="12">
    <source>
        <dbReference type="ARBA" id="ARBA00023098"/>
    </source>
</evidence>
<keyword evidence="15" id="KW-0966">Cell projection</keyword>
<dbReference type="Pfam" id="PF03061">
    <property type="entry name" value="4HBT"/>
    <property type="match status" value="1"/>
</dbReference>
<dbReference type="GO" id="GO:0006631">
    <property type="term" value="P:fatty acid metabolic process"/>
    <property type="evidence" value="ECO:0007669"/>
    <property type="project" value="UniProtKB-KW"/>
</dbReference>
<keyword evidence="14" id="KW-0472">Membrane</keyword>
<evidence type="ECO:0000256" key="24">
    <source>
        <dbReference type="ARBA" id="ARBA00047969"/>
    </source>
</evidence>
<evidence type="ECO:0000256" key="21">
    <source>
        <dbReference type="ARBA" id="ARBA00043210"/>
    </source>
</evidence>
<evidence type="ECO:0000256" key="20">
    <source>
        <dbReference type="ARBA" id="ARBA00040123"/>
    </source>
</evidence>
<evidence type="ECO:0000256" key="26">
    <source>
        <dbReference type="ARBA" id="ARBA00048180"/>
    </source>
</evidence>
<evidence type="ECO:0000256" key="19">
    <source>
        <dbReference type="ARBA" id="ARBA00038848"/>
    </source>
</evidence>
<evidence type="ECO:0000256" key="7">
    <source>
        <dbReference type="ARBA" id="ARBA00022703"/>
    </source>
</evidence>
<accession>A0A8C4S0Y4</accession>
<dbReference type="EC" id="3.1.2.2" evidence="19"/>
<evidence type="ECO:0000256" key="11">
    <source>
        <dbReference type="ARBA" id="ARBA00022946"/>
    </source>
</evidence>
<keyword evidence="29" id="KW-1185">Reference proteome</keyword>
<dbReference type="InterPro" id="IPR052365">
    <property type="entry name" value="THEM4/THEM5_acyl-CoA_thioest"/>
</dbReference>
<proteinExistence type="inferred from homology"/>
<evidence type="ECO:0000256" key="22">
    <source>
        <dbReference type="ARBA" id="ARBA00047588"/>
    </source>
</evidence>
<evidence type="ECO:0000256" key="8">
    <source>
        <dbReference type="ARBA" id="ARBA00022792"/>
    </source>
</evidence>
<dbReference type="GeneID" id="114646732"/>
<evidence type="ECO:0000256" key="9">
    <source>
        <dbReference type="ARBA" id="ARBA00022801"/>
    </source>
</evidence>
<evidence type="ECO:0000313" key="29">
    <source>
        <dbReference type="Proteomes" id="UP000694620"/>
    </source>
</evidence>